<dbReference type="SUPFAM" id="SSF46689">
    <property type="entry name" value="Homeodomain-like"/>
    <property type="match status" value="1"/>
</dbReference>
<evidence type="ECO:0000259" key="1">
    <source>
        <dbReference type="PROSITE" id="PS50994"/>
    </source>
</evidence>
<dbReference type="GO" id="GO:0003676">
    <property type="term" value="F:nucleic acid binding"/>
    <property type="evidence" value="ECO:0007669"/>
    <property type="project" value="InterPro"/>
</dbReference>
<dbReference type="EMBL" id="MFLA01000030">
    <property type="protein sequence ID" value="OGG58701.1"/>
    <property type="molecule type" value="Genomic_DNA"/>
</dbReference>
<dbReference type="Proteomes" id="UP000176377">
    <property type="component" value="Unassembled WGS sequence"/>
</dbReference>
<organism evidence="2 3">
    <name type="scientific">Candidatus Kaiserbacteria bacterium RIFCSPHIGHO2_01_FULL_56_24</name>
    <dbReference type="NCBI Taxonomy" id="1798487"/>
    <lineage>
        <taxon>Bacteria</taxon>
        <taxon>Candidatus Kaiseribacteriota</taxon>
    </lineage>
</organism>
<proteinExistence type="predicted"/>
<dbReference type="Pfam" id="PF13565">
    <property type="entry name" value="HTH_32"/>
    <property type="match status" value="1"/>
</dbReference>
<dbReference type="SUPFAM" id="SSF53098">
    <property type="entry name" value="Ribonuclease H-like"/>
    <property type="match status" value="1"/>
</dbReference>
<dbReference type="AlphaFoldDB" id="A0A1F6DBG8"/>
<accession>A0A1F6DBG8</accession>
<dbReference type="InterPro" id="IPR012337">
    <property type="entry name" value="RNaseH-like_sf"/>
</dbReference>
<dbReference type="InterPro" id="IPR009057">
    <property type="entry name" value="Homeodomain-like_sf"/>
</dbReference>
<name>A0A1F6DBG8_9BACT</name>
<evidence type="ECO:0000313" key="3">
    <source>
        <dbReference type="Proteomes" id="UP000176377"/>
    </source>
</evidence>
<dbReference type="Gene3D" id="3.30.420.10">
    <property type="entry name" value="Ribonuclease H-like superfamily/Ribonuclease H"/>
    <property type="match status" value="1"/>
</dbReference>
<evidence type="ECO:0000313" key="2">
    <source>
        <dbReference type="EMBL" id="OGG58701.1"/>
    </source>
</evidence>
<sequence>MAIHMAETIKEEKLRWVLPIAEGRTTISEVMKVCPHGRRSVERWLAAYKRDGEKALEPRSTRPKTSPKETPIRIKETVIALRKKNKLCALKLHWKLEKQGIVLHERTIGKILKAEGLVRKYRVKRVKYKYLKAQLKPGELIEIDVKHVPGLVAGKPYFQYTAIDVASRWRYLRIFDEESTFHSVTFFADVIERFPHLITGLKTDNHSTFTNRYTGTNRRSDLSVKTLHALDVFCAERGIAHYLIDPGKPAQNGTVERSHREDQEKLYDQHSFASFKELQRHVRKWNTAYNDLEHCGLNGKTPNEALADYQLTNPPNVCA</sequence>
<dbReference type="InterPro" id="IPR036397">
    <property type="entry name" value="RNaseH_sf"/>
</dbReference>
<dbReference type="InterPro" id="IPR001584">
    <property type="entry name" value="Integrase_cat-core"/>
</dbReference>
<comment type="caution">
    <text evidence="2">The sequence shown here is derived from an EMBL/GenBank/DDBJ whole genome shotgun (WGS) entry which is preliminary data.</text>
</comment>
<dbReference type="PANTHER" id="PTHR35004">
    <property type="entry name" value="TRANSPOSASE RV3428C-RELATED"/>
    <property type="match status" value="1"/>
</dbReference>
<dbReference type="Pfam" id="PF13683">
    <property type="entry name" value="rve_3"/>
    <property type="match status" value="1"/>
</dbReference>
<dbReference type="PANTHER" id="PTHR35004:SF7">
    <property type="entry name" value="INTEGRASE PROTEIN"/>
    <property type="match status" value="1"/>
</dbReference>
<gene>
    <name evidence="2" type="ORF">A2765_06620</name>
</gene>
<protein>
    <recommendedName>
        <fullName evidence="1">Integrase catalytic domain-containing protein</fullName>
    </recommendedName>
</protein>
<dbReference type="PROSITE" id="PS50994">
    <property type="entry name" value="INTEGRASE"/>
    <property type="match status" value="1"/>
</dbReference>
<dbReference type="GO" id="GO:0015074">
    <property type="term" value="P:DNA integration"/>
    <property type="evidence" value="ECO:0007669"/>
    <property type="project" value="InterPro"/>
</dbReference>
<reference evidence="2 3" key="1">
    <citation type="journal article" date="2016" name="Nat. Commun.">
        <title>Thousands of microbial genomes shed light on interconnected biogeochemical processes in an aquifer system.</title>
        <authorList>
            <person name="Anantharaman K."/>
            <person name="Brown C.T."/>
            <person name="Hug L.A."/>
            <person name="Sharon I."/>
            <person name="Castelle C.J."/>
            <person name="Probst A.J."/>
            <person name="Thomas B.C."/>
            <person name="Singh A."/>
            <person name="Wilkins M.J."/>
            <person name="Karaoz U."/>
            <person name="Brodie E.L."/>
            <person name="Williams K.H."/>
            <person name="Hubbard S.S."/>
            <person name="Banfield J.F."/>
        </authorList>
    </citation>
    <scope>NUCLEOTIDE SEQUENCE [LARGE SCALE GENOMIC DNA]</scope>
</reference>
<feature type="domain" description="Integrase catalytic" evidence="1">
    <location>
        <begin position="133"/>
        <end position="310"/>
    </location>
</feature>